<evidence type="ECO:0000256" key="1">
    <source>
        <dbReference type="ARBA" id="ARBA00007689"/>
    </source>
</evidence>
<dbReference type="PATRIC" id="fig|1423725.3.peg.203"/>
<organism evidence="3 4">
    <name type="scientific">Liquorilactobacillus aquaticus DSM 21051</name>
    <dbReference type="NCBI Taxonomy" id="1423725"/>
    <lineage>
        <taxon>Bacteria</taxon>
        <taxon>Bacillati</taxon>
        <taxon>Bacillota</taxon>
        <taxon>Bacilli</taxon>
        <taxon>Lactobacillales</taxon>
        <taxon>Lactobacillaceae</taxon>
        <taxon>Liquorilactobacillus</taxon>
    </lineage>
</organism>
<dbReference type="InterPro" id="IPR005545">
    <property type="entry name" value="YCII"/>
</dbReference>
<sequence length="99" mass="11668">MLFFFSLTYIKPLDEVEKFLDKHNHYLETFYKKGNFVFSGRKKPRTGGVILCKAPTLQEAEKIYHNDPFYKEGIAKYSVIEFEPTKSNEIFKKIIGHDN</sequence>
<dbReference type="Pfam" id="PF03795">
    <property type="entry name" value="YCII"/>
    <property type="match status" value="1"/>
</dbReference>
<dbReference type="PANTHER" id="PTHR37828:SF1">
    <property type="entry name" value="YCII-RELATED DOMAIN-CONTAINING PROTEIN"/>
    <property type="match status" value="1"/>
</dbReference>
<proteinExistence type="inferred from homology"/>
<dbReference type="Gene3D" id="3.30.70.1060">
    <property type="entry name" value="Dimeric alpha+beta barrel"/>
    <property type="match status" value="1"/>
</dbReference>
<accession>A0A0R2DAD9</accession>
<gene>
    <name evidence="3" type="ORF">FC19_GL000199</name>
</gene>
<keyword evidence="4" id="KW-1185">Reference proteome</keyword>
<dbReference type="STRING" id="1423725.FC19_GL000199"/>
<dbReference type="AlphaFoldDB" id="A0A0R2DAD9"/>
<feature type="domain" description="YCII-related" evidence="2">
    <location>
        <begin position="4"/>
        <end position="82"/>
    </location>
</feature>
<dbReference type="SUPFAM" id="SSF54909">
    <property type="entry name" value="Dimeric alpha+beta barrel"/>
    <property type="match status" value="1"/>
</dbReference>
<comment type="similarity">
    <text evidence="1">Belongs to the YciI family.</text>
</comment>
<evidence type="ECO:0000313" key="3">
    <source>
        <dbReference type="EMBL" id="KRM97091.1"/>
    </source>
</evidence>
<dbReference type="EMBL" id="AYZD01000009">
    <property type="protein sequence ID" value="KRM97091.1"/>
    <property type="molecule type" value="Genomic_DNA"/>
</dbReference>
<comment type="caution">
    <text evidence="3">The sequence shown here is derived from an EMBL/GenBank/DDBJ whole genome shotgun (WGS) entry which is preliminary data.</text>
</comment>
<name>A0A0R2DAD9_9LACO</name>
<dbReference type="InterPro" id="IPR011008">
    <property type="entry name" value="Dimeric_a/b-barrel"/>
</dbReference>
<dbReference type="Proteomes" id="UP000051015">
    <property type="component" value="Unassembled WGS sequence"/>
</dbReference>
<protein>
    <recommendedName>
        <fullName evidence="2">YCII-related domain-containing protein</fullName>
    </recommendedName>
</protein>
<evidence type="ECO:0000259" key="2">
    <source>
        <dbReference type="Pfam" id="PF03795"/>
    </source>
</evidence>
<reference evidence="3 4" key="1">
    <citation type="journal article" date="2015" name="Genome Announc.">
        <title>Expanding the biotechnology potential of lactobacilli through comparative genomics of 213 strains and associated genera.</title>
        <authorList>
            <person name="Sun Z."/>
            <person name="Harris H.M."/>
            <person name="McCann A."/>
            <person name="Guo C."/>
            <person name="Argimon S."/>
            <person name="Zhang W."/>
            <person name="Yang X."/>
            <person name="Jeffery I.B."/>
            <person name="Cooney J.C."/>
            <person name="Kagawa T.F."/>
            <person name="Liu W."/>
            <person name="Song Y."/>
            <person name="Salvetti E."/>
            <person name="Wrobel A."/>
            <person name="Rasinkangas P."/>
            <person name="Parkhill J."/>
            <person name="Rea M.C."/>
            <person name="O'Sullivan O."/>
            <person name="Ritari J."/>
            <person name="Douillard F.P."/>
            <person name="Paul Ross R."/>
            <person name="Yang R."/>
            <person name="Briner A.E."/>
            <person name="Felis G.E."/>
            <person name="de Vos W.M."/>
            <person name="Barrangou R."/>
            <person name="Klaenhammer T.R."/>
            <person name="Caufield P.W."/>
            <person name="Cui Y."/>
            <person name="Zhang H."/>
            <person name="O'Toole P.W."/>
        </authorList>
    </citation>
    <scope>NUCLEOTIDE SEQUENCE [LARGE SCALE GENOMIC DNA]</scope>
    <source>
        <strain evidence="3 4">DSM 21051</strain>
    </source>
</reference>
<evidence type="ECO:0000313" key="4">
    <source>
        <dbReference type="Proteomes" id="UP000051015"/>
    </source>
</evidence>
<dbReference type="PANTHER" id="PTHR37828">
    <property type="entry name" value="GSR2449 PROTEIN"/>
    <property type="match status" value="1"/>
</dbReference>